<reference evidence="2 3" key="1">
    <citation type="submission" date="2017-07" db="EMBL/GenBank/DDBJ databases">
        <title>Isolation and whole genome analysis of endospore-forming bacteria from heroin.</title>
        <authorList>
            <person name="Kalinowski J."/>
            <person name="Ahrens B."/>
            <person name="Al-Dilaimi A."/>
            <person name="Winkler A."/>
            <person name="Wibberg D."/>
            <person name="Schleenbecker U."/>
            <person name="Ruckert C."/>
            <person name="Wolfel R."/>
            <person name="Grass G."/>
        </authorList>
    </citation>
    <scope>NUCLEOTIDE SEQUENCE [LARGE SCALE GENOMIC DNA]</scope>
    <source>
        <strain evidence="2 3">7537-G1</strain>
    </source>
</reference>
<dbReference type="Proteomes" id="UP000215596">
    <property type="component" value="Unassembled WGS sequence"/>
</dbReference>
<dbReference type="EMBL" id="NPBY01000067">
    <property type="protein sequence ID" value="PAD73231.1"/>
    <property type="molecule type" value="Genomic_DNA"/>
</dbReference>
<gene>
    <name evidence="2" type="ORF">CHH67_20290</name>
</gene>
<dbReference type="AlphaFoldDB" id="A0A268EJD2"/>
<feature type="domain" description="AraC effector-binding" evidence="1">
    <location>
        <begin position="7"/>
        <end position="162"/>
    </location>
</feature>
<dbReference type="SUPFAM" id="SSF55136">
    <property type="entry name" value="Probable bacterial effector-binding domain"/>
    <property type="match status" value="1"/>
</dbReference>
<accession>A0A268EJD2</accession>
<dbReference type="OrthoDB" id="2364201at2"/>
<evidence type="ECO:0000313" key="3">
    <source>
        <dbReference type="Proteomes" id="UP000215596"/>
    </source>
</evidence>
<organism evidence="2 3">
    <name type="scientific">Paenibacillus campinasensis</name>
    <dbReference type="NCBI Taxonomy" id="66347"/>
    <lineage>
        <taxon>Bacteria</taxon>
        <taxon>Bacillati</taxon>
        <taxon>Bacillota</taxon>
        <taxon>Bacilli</taxon>
        <taxon>Bacillales</taxon>
        <taxon>Paenibacillaceae</taxon>
        <taxon>Paenibacillus</taxon>
    </lineage>
</organism>
<protein>
    <submittedName>
        <fullName evidence="2">AraC family transcriptional regulator</fullName>
    </submittedName>
</protein>
<dbReference type="InterPro" id="IPR011256">
    <property type="entry name" value="Reg_factor_effector_dom_sf"/>
</dbReference>
<dbReference type="SMART" id="SM00871">
    <property type="entry name" value="AraC_E_bind"/>
    <property type="match status" value="1"/>
</dbReference>
<dbReference type="InterPro" id="IPR029442">
    <property type="entry name" value="GyrI-like"/>
</dbReference>
<sequence length="162" mass="18208">MTVEQRNEASIITKPAFQAVGIKWEGTYAEAGAGGIRAIHKQLQERLAEIPCAIHKDTMLGLSYHAHPGAEGFTHYATVEVEKVVDIPEGMVAIAVPELTYATCHHAKQQNIQQSYTNVYNWIREQGYQEKAPDGLTHLEQYPMDQDPYDDQPEFVIMIPVK</sequence>
<dbReference type="RefSeq" id="WP_095267206.1">
    <property type="nucleotide sequence ID" value="NZ_NPBY01000067.1"/>
</dbReference>
<dbReference type="Gene3D" id="3.20.80.10">
    <property type="entry name" value="Regulatory factor, effector binding domain"/>
    <property type="match status" value="1"/>
</dbReference>
<comment type="caution">
    <text evidence="2">The sequence shown here is derived from an EMBL/GenBank/DDBJ whole genome shotgun (WGS) entry which is preliminary data.</text>
</comment>
<evidence type="ECO:0000259" key="1">
    <source>
        <dbReference type="SMART" id="SM00871"/>
    </source>
</evidence>
<evidence type="ECO:0000313" key="2">
    <source>
        <dbReference type="EMBL" id="PAD73231.1"/>
    </source>
</evidence>
<dbReference type="InterPro" id="IPR010499">
    <property type="entry name" value="AraC_E-bd"/>
</dbReference>
<dbReference type="Pfam" id="PF06445">
    <property type="entry name" value="GyrI-like"/>
    <property type="match status" value="1"/>
</dbReference>
<proteinExistence type="predicted"/>
<name>A0A268EJD2_9BACL</name>